<dbReference type="InterPro" id="IPR032879">
    <property type="entry name" value="FixG_C"/>
</dbReference>
<keyword evidence="1" id="KW-0813">Transport</keyword>
<dbReference type="Proteomes" id="UP001202961">
    <property type="component" value="Unassembled WGS sequence"/>
</dbReference>
<keyword evidence="8" id="KW-0812">Transmembrane</keyword>
<sequence>MSDAFSLPIGSGDGDLSNHAGGCGKCENCSCDDQPNDKLHEHAHASEAVSNNDSAGKTGPGNEALLTPDEHVLSTLERDGSRRWLRPKLSMGKWWKKRRVVAYVLMVVFVAIPHLRIGGKPVVLLDLVSRQLTVLGKTFYPTDTLILAFGMLSVFITIVLVTAIAGRAWCGWACPQTVYMEFLFRPIDRFFEGTTGKGGKPRDGMGGLRAVARLAVYLILCMFLAHTFLAYFVGTDRLAEWIRLSPLEHPSAFLVMAAVTGLMLFDFLIFREQLCLIACPYGRFQSVMLDEQSKIVAYDPVRGEPRAKGKRPSATPAGDCVDCNQCVVVCPTGIDIRKGLQMECINCTQCIDACDNVMSRVGLPTGLIRYSSQDEIARKPKKLLRARTIVYPVILLAVMSGFAYAVSSKVGFDARLLRGKGAPFSISTTGSVNNSFKLRLVNRTQQDQTYTLTIDTPEGVSLEVIQEELLSLPPGGNVLVPLSVEFKPILTRGQGNAPAVLVVRDESEHRDEINFKILGPR</sequence>
<evidence type="ECO:0000256" key="7">
    <source>
        <dbReference type="SAM" id="MobiDB-lite"/>
    </source>
</evidence>
<feature type="transmembrane region" description="Helical" evidence="8">
    <location>
        <begin position="252"/>
        <end position="270"/>
    </location>
</feature>
<dbReference type="Pfam" id="PF13746">
    <property type="entry name" value="Fer4_18"/>
    <property type="match status" value="1"/>
</dbReference>
<evidence type="ECO:0000256" key="8">
    <source>
        <dbReference type="SAM" id="Phobius"/>
    </source>
</evidence>
<keyword evidence="5" id="KW-0408">Iron</keyword>
<feature type="transmembrane region" description="Helical" evidence="8">
    <location>
        <begin position="210"/>
        <end position="232"/>
    </location>
</feature>
<dbReference type="NCBIfam" id="TIGR02745">
    <property type="entry name" value="ccoG_rdxA_fixG"/>
    <property type="match status" value="1"/>
</dbReference>
<evidence type="ECO:0000256" key="5">
    <source>
        <dbReference type="ARBA" id="ARBA00023004"/>
    </source>
</evidence>
<reference evidence="10 11" key="1">
    <citation type="journal article" date="2022" name="Syst. Appl. Microbiol.">
        <title>Rhodopirellula aestuarii sp. nov., a novel member of the genus Rhodopirellula isolated from brackish sediments collected in the Tagus River estuary, Portugal.</title>
        <authorList>
            <person name="Vitorino I.R."/>
            <person name="Klimek D."/>
            <person name="Calusinska M."/>
            <person name="Lobo-da-Cunha A."/>
            <person name="Vasconcelos V."/>
            <person name="Lage O.M."/>
        </authorList>
    </citation>
    <scope>NUCLEOTIDE SEQUENCE [LARGE SCALE GENOMIC DNA]</scope>
    <source>
        <strain evidence="10 11">ICT_H3.1</strain>
    </source>
</reference>
<name>A0ABT0UDS2_9BACT</name>
<evidence type="ECO:0000256" key="2">
    <source>
        <dbReference type="ARBA" id="ARBA00022485"/>
    </source>
</evidence>
<dbReference type="InterPro" id="IPR051684">
    <property type="entry name" value="Electron_Trans/Redox"/>
</dbReference>
<feature type="transmembrane region" description="Helical" evidence="8">
    <location>
        <begin position="100"/>
        <end position="117"/>
    </location>
</feature>
<feature type="domain" description="4Fe-4S ferredoxin-type" evidence="9">
    <location>
        <begin position="310"/>
        <end position="339"/>
    </location>
</feature>
<protein>
    <submittedName>
        <fullName evidence="10">Cytochrome c oxidase accessory protein CcoG</fullName>
    </submittedName>
</protein>
<feature type="transmembrane region" description="Helical" evidence="8">
    <location>
        <begin position="145"/>
        <end position="170"/>
    </location>
</feature>
<dbReference type="InterPro" id="IPR013783">
    <property type="entry name" value="Ig-like_fold"/>
</dbReference>
<dbReference type="EMBL" id="JAMQBK010000141">
    <property type="protein sequence ID" value="MCM2375202.1"/>
    <property type="molecule type" value="Genomic_DNA"/>
</dbReference>
<dbReference type="InterPro" id="IPR017900">
    <property type="entry name" value="4Fe4S_Fe_S_CS"/>
</dbReference>
<dbReference type="InterPro" id="IPR017896">
    <property type="entry name" value="4Fe4S_Fe-S-bd"/>
</dbReference>
<organism evidence="10 11">
    <name type="scientific">Aporhodopirellula aestuarii</name>
    <dbReference type="NCBI Taxonomy" id="2950107"/>
    <lineage>
        <taxon>Bacteria</taxon>
        <taxon>Pseudomonadati</taxon>
        <taxon>Planctomycetota</taxon>
        <taxon>Planctomycetia</taxon>
        <taxon>Pirellulales</taxon>
        <taxon>Pirellulaceae</taxon>
        <taxon>Aporhodopirellula</taxon>
    </lineage>
</organism>
<evidence type="ECO:0000313" key="10">
    <source>
        <dbReference type="EMBL" id="MCM2375202.1"/>
    </source>
</evidence>
<dbReference type="RefSeq" id="WP_250933792.1">
    <property type="nucleotide sequence ID" value="NZ_JAMQBK010000141.1"/>
</dbReference>
<gene>
    <name evidence="10" type="primary">ccoG</name>
    <name evidence="10" type="ORF">NB063_31660</name>
</gene>
<accession>A0ABT0UDS2</accession>
<evidence type="ECO:0000256" key="6">
    <source>
        <dbReference type="ARBA" id="ARBA00023014"/>
    </source>
</evidence>
<dbReference type="SUPFAM" id="SSF54862">
    <property type="entry name" value="4Fe-4S ferredoxins"/>
    <property type="match status" value="1"/>
</dbReference>
<dbReference type="Pfam" id="PF11614">
    <property type="entry name" value="FixG_C"/>
    <property type="match status" value="1"/>
</dbReference>
<proteinExistence type="predicted"/>
<evidence type="ECO:0000256" key="1">
    <source>
        <dbReference type="ARBA" id="ARBA00022448"/>
    </source>
</evidence>
<keyword evidence="8" id="KW-1133">Transmembrane helix</keyword>
<feature type="region of interest" description="Disordered" evidence="7">
    <location>
        <begin position="45"/>
        <end position="66"/>
    </location>
</feature>
<dbReference type="Pfam" id="PF12801">
    <property type="entry name" value="Fer4_5"/>
    <property type="match status" value="1"/>
</dbReference>
<keyword evidence="4" id="KW-0249">Electron transport</keyword>
<evidence type="ECO:0000256" key="3">
    <source>
        <dbReference type="ARBA" id="ARBA00022723"/>
    </source>
</evidence>
<comment type="caution">
    <text evidence="10">The sequence shown here is derived from an EMBL/GenBank/DDBJ whole genome shotgun (WGS) entry which is preliminary data.</text>
</comment>
<evidence type="ECO:0000313" key="11">
    <source>
        <dbReference type="Proteomes" id="UP001202961"/>
    </source>
</evidence>
<dbReference type="PROSITE" id="PS51379">
    <property type="entry name" value="4FE4S_FER_2"/>
    <property type="match status" value="1"/>
</dbReference>
<dbReference type="PROSITE" id="PS00198">
    <property type="entry name" value="4FE4S_FER_1"/>
    <property type="match status" value="1"/>
</dbReference>
<dbReference type="PANTHER" id="PTHR30176">
    <property type="entry name" value="FERREDOXIN-TYPE PROTEIN NAPH"/>
    <property type="match status" value="1"/>
</dbReference>
<dbReference type="InterPro" id="IPR014116">
    <property type="entry name" value="Cyt_c_oxidase_cbb3_FixG"/>
</dbReference>
<keyword evidence="6" id="KW-0411">Iron-sulfur</keyword>
<keyword evidence="11" id="KW-1185">Reference proteome</keyword>
<dbReference type="Gene3D" id="2.60.40.10">
    <property type="entry name" value="Immunoglobulins"/>
    <property type="match status" value="1"/>
</dbReference>
<keyword evidence="2" id="KW-0004">4Fe-4S</keyword>
<feature type="transmembrane region" description="Helical" evidence="8">
    <location>
        <begin position="388"/>
        <end position="406"/>
    </location>
</feature>
<keyword evidence="8" id="KW-0472">Membrane</keyword>
<dbReference type="PANTHER" id="PTHR30176:SF3">
    <property type="entry name" value="FERREDOXIN-TYPE PROTEIN NAPH"/>
    <property type="match status" value="1"/>
</dbReference>
<keyword evidence="3" id="KW-0479">Metal-binding</keyword>
<evidence type="ECO:0000259" key="9">
    <source>
        <dbReference type="PROSITE" id="PS51379"/>
    </source>
</evidence>
<evidence type="ECO:0000256" key="4">
    <source>
        <dbReference type="ARBA" id="ARBA00022982"/>
    </source>
</evidence>